<dbReference type="InterPro" id="IPR010390">
    <property type="entry name" value="ABC-2_transporter-like"/>
</dbReference>
<dbReference type="PANTHER" id="PTHR36833">
    <property type="entry name" value="SLR0610 PROTEIN-RELATED"/>
    <property type="match status" value="1"/>
</dbReference>
<feature type="transmembrane region" description="Helical" evidence="1">
    <location>
        <begin position="75"/>
        <end position="93"/>
    </location>
</feature>
<evidence type="ECO:0000256" key="1">
    <source>
        <dbReference type="SAM" id="Phobius"/>
    </source>
</evidence>
<feature type="transmembrane region" description="Helical" evidence="1">
    <location>
        <begin position="39"/>
        <end position="63"/>
    </location>
</feature>
<dbReference type="EMBL" id="BJNZ01000018">
    <property type="protein sequence ID" value="GED10733.1"/>
    <property type="molecule type" value="Genomic_DNA"/>
</dbReference>
<dbReference type="Pfam" id="PF06182">
    <property type="entry name" value="ABC2_membrane_6"/>
    <property type="match status" value="1"/>
</dbReference>
<name>A0A4Y4E188_CELCE</name>
<organism evidence="2 3">
    <name type="scientific">Cellulosimicrobium cellulans</name>
    <name type="common">Arthrobacter luteus</name>
    <dbReference type="NCBI Taxonomy" id="1710"/>
    <lineage>
        <taxon>Bacteria</taxon>
        <taxon>Bacillati</taxon>
        <taxon>Actinomycetota</taxon>
        <taxon>Actinomycetes</taxon>
        <taxon>Micrococcales</taxon>
        <taxon>Promicromonosporaceae</taxon>
        <taxon>Cellulosimicrobium</taxon>
    </lineage>
</organism>
<dbReference type="PANTHER" id="PTHR36833:SF1">
    <property type="entry name" value="INTEGRAL MEMBRANE TRANSPORT PROTEIN"/>
    <property type="match status" value="1"/>
</dbReference>
<evidence type="ECO:0008006" key="4">
    <source>
        <dbReference type="Google" id="ProtNLM"/>
    </source>
</evidence>
<proteinExistence type="predicted"/>
<keyword evidence="1" id="KW-1133">Transmembrane helix</keyword>
<gene>
    <name evidence="2" type="ORF">CCE02nite_27320</name>
</gene>
<feature type="transmembrane region" description="Helical" evidence="1">
    <location>
        <begin position="136"/>
        <end position="152"/>
    </location>
</feature>
<dbReference type="RefSeq" id="WP_170227315.1">
    <property type="nucleotide sequence ID" value="NZ_BJNZ01000018.1"/>
</dbReference>
<keyword evidence="1" id="KW-0472">Membrane</keyword>
<protein>
    <recommendedName>
        <fullName evidence="4">ABC transporter permease</fullName>
    </recommendedName>
</protein>
<keyword evidence="1" id="KW-0812">Transmembrane</keyword>
<comment type="caution">
    <text evidence="2">The sequence shown here is derived from an EMBL/GenBank/DDBJ whole genome shotgun (WGS) entry which is preliminary data.</text>
</comment>
<feature type="transmembrane region" description="Helical" evidence="1">
    <location>
        <begin position="158"/>
        <end position="179"/>
    </location>
</feature>
<dbReference type="AlphaFoldDB" id="A0A4Y4E188"/>
<reference evidence="2 3" key="1">
    <citation type="submission" date="2019-06" db="EMBL/GenBank/DDBJ databases">
        <title>Whole genome shotgun sequence of Cellulosimicrobium cellulans NBRC 15516.</title>
        <authorList>
            <person name="Hosoyama A."/>
            <person name="Uohara A."/>
            <person name="Ohji S."/>
            <person name="Ichikawa N."/>
        </authorList>
    </citation>
    <scope>NUCLEOTIDE SEQUENCE [LARGE SCALE GENOMIC DNA]</scope>
    <source>
        <strain evidence="2 3">NBRC 15516</strain>
    </source>
</reference>
<sequence>MSAVDVRAARLGSLRHTAAVIWAGWRATLVGATEYRSDLVSGTVVSVIWLGVSAVPSIVLSLHTDGAGGWTLPRLMYLLAIWYFMDAIMWILIQPNIGRWGEEVRSGTLDVLLLKPVHSLILCSLRTLGVQDLPKLVLAVVLGVLAVSSGGGPTSAPALLGSVVCVGCGVVLMWAFGVLTSYKVLSQVQFDASFLLHAGLNLGRVPVPLYGQVLSLLLTWVVPVAFVTTVPAQVMFGMVPVWMTAIAVGITAAVVGLVVLLWNRELRRYAGAMG</sequence>
<accession>A0A4Y4E188</accession>
<evidence type="ECO:0000313" key="2">
    <source>
        <dbReference type="EMBL" id="GED10733.1"/>
    </source>
</evidence>
<dbReference type="Proteomes" id="UP000316659">
    <property type="component" value="Unassembled WGS sequence"/>
</dbReference>
<feature type="transmembrane region" description="Helical" evidence="1">
    <location>
        <begin position="213"/>
        <end position="236"/>
    </location>
</feature>
<evidence type="ECO:0000313" key="3">
    <source>
        <dbReference type="Proteomes" id="UP000316659"/>
    </source>
</evidence>
<feature type="transmembrane region" description="Helical" evidence="1">
    <location>
        <begin position="242"/>
        <end position="263"/>
    </location>
</feature>